<proteinExistence type="predicted"/>
<evidence type="ECO:0000313" key="3">
    <source>
        <dbReference type="Proteomes" id="UP000281564"/>
    </source>
</evidence>
<dbReference type="EMBL" id="QMDW01000021">
    <property type="protein sequence ID" value="RJX48423.1"/>
    <property type="molecule type" value="Genomic_DNA"/>
</dbReference>
<dbReference type="InterPro" id="IPR036388">
    <property type="entry name" value="WH-like_DNA-bd_sf"/>
</dbReference>
<dbReference type="OrthoDB" id="180497at2157"/>
<dbReference type="Gene3D" id="1.10.10.10">
    <property type="entry name" value="Winged helix-like DNA-binding domain superfamily/Winged helix DNA-binding domain"/>
    <property type="match status" value="1"/>
</dbReference>
<dbReference type="RefSeq" id="WP_120085721.1">
    <property type="nucleotide sequence ID" value="NZ_QMDW01000021.1"/>
</dbReference>
<gene>
    <name evidence="2" type="ORF">DP106_12205</name>
</gene>
<dbReference type="Proteomes" id="UP000281564">
    <property type="component" value="Unassembled WGS sequence"/>
</dbReference>
<dbReference type="InterPro" id="IPR036390">
    <property type="entry name" value="WH_DNA-bd_sf"/>
</dbReference>
<dbReference type="InterPro" id="IPR005149">
    <property type="entry name" value="Tscrpt_reg_PadR_N"/>
</dbReference>
<feature type="domain" description="Transcription regulator PadR N-terminal" evidence="1">
    <location>
        <begin position="24"/>
        <end position="89"/>
    </location>
</feature>
<dbReference type="SUPFAM" id="SSF46785">
    <property type="entry name" value="Winged helix' DNA-binding domain"/>
    <property type="match status" value="1"/>
</dbReference>
<organism evidence="2 3">
    <name type="scientific">Halonotius pteroides</name>
    <dbReference type="NCBI Taxonomy" id="268735"/>
    <lineage>
        <taxon>Archaea</taxon>
        <taxon>Methanobacteriati</taxon>
        <taxon>Methanobacteriota</taxon>
        <taxon>Stenosarchaea group</taxon>
        <taxon>Halobacteria</taxon>
        <taxon>Halobacteriales</taxon>
        <taxon>Haloferacaceae</taxon>
        <taxon>Halonotius</taxon>
    </lineage>
</organism>
<sequence>MSEAQSISDGSGKVRDLTAFQQNILAILAEEARYGLAIKRELEDYYGTEVNHGRLYPNLDDLVEDDLVEKSELDKRTNEYELTDAGYKAILDQFEWTLSKFVTDDERADDVRALIDQ</sequence>
<accession>A0A3A6Q340</accession>
<dbReference type="Pfam" id="PF03551">
    <property type="entry name" value="PadR"/>
    <property type="match status" value="1"/>
</dbReference>
<comment type="caution">
    <text evidence="2">The sequence shown here is derived from an EMBL/GenBank/DDBJ whole genome shotgun (WGS) entry which is preliminary data.</text>
</comment>
<keyword evidence="3" id="KW-1185">Reference proteome</keyword>
<name>A0A3A6Q340_9EURY</name>
<dbReference type="AlphaFoldDB" id="A0A3A6Q340"/>
<evidence type="ECO:0000259" key="1">
    <source>
        <dbReference type="Pfam" id="PF03551"/>
    </source>
</evidence>
<dbReference type="PANTHER" id="PTHR43252:SF2">
    <property type="entry name" value="TRANSCRIPTION REGULATOR, PADR-LIKE FAMILY"/>
    <property type="match status" value="1"/>
</dbReference>
<reference evidence="2 3" key="1">
    <citation type="submission" date="2018-06" db="EMBL/GenBank/DDBJ databases">
        <title>Halonotius sp. F13-13 a new haloarchaeeon isolated from a solar saltern from Isla Cristina, Huelva, Spain.</title>
        <authorList>
            <person name="Duran-Viseras A."/>
            <person name="Sanchez-Porro C."/>
            <person name="Ventosa A."/>
        </authorList>
    </citation>
    <scope>NUCLEOTIDE SEQUENCE [LARGE SCALE GENOMIC DNA]</scope>
    <source>
        <strain evidence="2 3">CECT 7525</strain>
    </source>
</reference>
<protein>
    <submittedName>
        <fullName evidence="2">PadR family transcriptional regulator</fullName>
    </submittedName>
</protein>
<evidence type="ECO:0000313" key="2">
    <source>
        <dbReference type="EMBL" id="RJX48423.1"/>
    </source>
</evidence>
<dbReference type="PANTHER" id="PTHR43252">
    <property type="entry name" value="TRANSCRIPTIONAL REGULATOR YQJI"/>
    <property type="match status" value="1"/>
</dbReference>